<dbReference type="GO" id="GO:0004674">
    <property type="term" value="F:protein serine/threonine kinase activity"/>
    <property type="evidence" value="ECO:0007669"/>
    <property type="project" value="UniProtKB-EC"/>
</dbReference>
<evidence type="ECO:0000313" key="3">
    <source>
        <dbReference type="EMBL" id="QDT54318.1"/>
    </source>
</evidence>
<dbReference type="InterPro" id="IPR016187">
    <property type="entry name" value="CTDL_fold"/>
</dbReference>
<keyword evidence="3" id="KW-0418">Kinase</keyword>
<gene>
    <name evidence="3" type="primary">pkn1_3</name>
    <name evidence="3" type="ORF">Pan44_23470</name>
</gene>
<dbReference type="Proteomes" id="UP000315700">
    <property type="component" value="Chromosome"/>
</dbReference>
<dbReference type="GO" id="GO:0120147">
    <property type="term" value="F:formylglycine-generating oxidase activity"/>
    <property type="evidence" value="ECO:0007669"/>
    <property type="project" value="TreeGrafter"/>
</dbReference>
<dbReference type="InterPro" id="IPR042095">
    <property type="entry name" value="SUMF_sf"/>
</dbReference>
<dbReference type="Gene3D" id="3.90.1580.10">
    <property type="entry name" value="paralog of FGE (formylglycine-generating enzyme)"/>
    <property type="match status" value="1"/>
</dbReference>
<name>A0A517SDX8_9PLAN</name>
<feature type="chain" id="PRO_5021902723" evidence="1">
    <location>
        <begin position="31"/>
        <end position="371"/>
    </location>
</feature>
<dbReference type="AlphaFoldDB" id="A0A517SDX8"/>
<accession>A0A517SDX8</accession>
<feature type="signal peptide" evidence="1">
    <location>
        <begin position="1"/>
        <end position="30"/>
    </location>
</feature>
<protein>
    <submittedName>
        <fullName evidence="3">Serine/threonine-protein kinase pkn1</fullName>
        <ecNumber evidence="3">2.7.11.1</ecNumber>
    </submittedName>
</protein>
<evidence type="ECO:0000313" key="4">
    <source>
        <dbReference type="Proteomes" id="UP000315700"/>
    </source>
</evidence>
<dbReference type="PANTHER" id="PTHR23150">
    <property type="entry name" value="SULFATASE MODIFYING FACTOR 1, 2"/>
    <property type="match status" value="1"/>
</dbReference>
<dbReference type="InParanoid" id="A0A517SDX8"/>
<evidence type="ECO:0000256" key="1">
    <source>
        <dbReference type="SAM" id="SignalP"/>
    </source>
</evidence>
<keyword evidence="1" id="KW-0732">Signal</keyword>
<dbReference type="EMBL" id="CP036271">
    <property type="protein sequence ID" value="QDT54318.1"/>
    <property type="molecule type" value="Genomic_DNA"/>
</dbReference>
<dbReference type="PANTHER" id="PTHR23150:SF19">
    <property type="entry name" value="FORMYLGLYCINE-GENERATING ENZYME"/>
    <property type="match status" value="1"/>
</dbReference>
<dbReference type="RefSeq" id="WP_145030188.1">
    <property type="nucleotide sequence ID" value="NZ_CP036271.1"/>
</dbReference>
<dbReference type="InterPro" id="IPR005532">
    <property type="entry name" value="SUMF_dom"/>
</dbReference>
<proteinExistence type="predicted"/>
<keyword evidence="3" id="KW-0808">Transferase</keyword>
<sequence length="371" mass="42401" precursor="true">MTSVFEFLRVRQAGLAACVLAAGFAVQASAQEAKTDSYLRDPDSVAATPAAMKPYKQAIRDTEVVFEMLPIPGGEFVMGSPESEKDRNEDEGPQHKVRIEPFWMAKCEITWDEYDTWRLRLDQQRRQLANRTADEVDLKADATTRPTKEYTDMTFGMGHDGFPATGLTQLNAKSYCAWLTERTGQYYRLPTEAEWEYACRAGTTTTYSFGDDPAQLDDYAWHYGNADDNYHKVGTKKPNPWGLHDMHGNVAEWTLDRYEADFYSKFAGDKVAIFPLCIPNEEEYPRVFRGGSWIDEPPQLRSAARFGSDPDLKSQDPQLPQSRWYLTDATHLGFRVVRPFKPNTPEEIKKYVIYPDTPKALEDRIKREGKN</sequence>
<dbReference type="InterPro" id="IPR051043">
    <property type="entry name" value="Sulfatase_Mod_Factor_Kinase"/>
</dbReference>
<reference evidence="3 4" key="1">
    <citation type="submission" date="2019-02" db="EMBL/GenBank/DDBJ databases">
        <title>Deep-cultivation of Planctomycetes and their phenomic and genomic characterization uncovers novel biology.</title>
        <authorList>
            <person name="Wiegand S."/>
            <person name="Jogler M."/>
            <person name="Boedeker C."/>
            <person name="Pinto D."/>
            <person name="Vollmers J."/>
            <person name="Rivas-Marin E."/>
            <person name="Kohn T."/>
            <person name="Peeters S.H."/>
            <person name="Heuer A."/>
            <person name="Rast P."/>
            <person name="Oberbeckmann S."/>
            <person name="Bunk B."/>
            <person name="Jeske O."/>
            <person name="Meyerdierks A."/>
            <person name="Storesund J.E."/>
            <person name="Kallscheuer N."/>
            <person name="Luecker S."/>
            <person name="Lage O.M."/>
            <person name="Pohl T."/>
            <person name="Merkel B.J."/>
            <person name="Hornburger P."/>
            <person name="Mueller R.-W."/>
            <person name="Bruemmer F."/>
            <person name="Labrenz M."/>
            <person name="Spormann A.M."/>
            <person name="Op den Camp H."/>
            <person name="Overmann J."/>
            <person name="Amann R."/>
            <person name="Jetten M.S.M."/>
            <person name="Mascher T."/>
            <person name="Medema M.H."/>
            <person name="Devos D.P."/>
            <person name="Kaster A.-K."/>
            <person name="Ovreas L."/>
            <person name="Rohde M."/>
            <person name="Galperin M.Y."/>
            <person name="Jogler C."/>
        </authorList>
    </citation>
    <scope>NUCLEOTIDE SEQUENCE [LARGE SCALE GENOMIC DNA]</scope>
    <source>
        <strain evidence="3 4">Pan44</strain>
    </source>
</reference>
<organism evidence="3 4">
    <name type="scientific">Caulifigura coniformis</name>
    <dbReference type="NCBI Taxonomy" id="2527983"/>
    <lineage>
        <taxon>Bacteria</taxon>
        <taxon>Pseudomonadati</taxon>
        <taxon>Planctomycetota</taxon>
        <taxon>Planctomycetia</taxon>
        <taxon>Planctomycetales</taxon>
        <taxon>Planctomycetaceae</taxon>
        <taxon>Caulifigura</taxon>
    </lineage>
</organism>
<dbReference type="Pfam" id="PF03781">
    <property type="entry name" value="FGE-sulfatase"/>
    <property type="match status" value="1"/>
</dbReference>
<dbReference type="OrthoDB" id="9812426at2"/>
<dbReference type="SUPFAM" id="SSF56436">
    <property type="entry name" value="C-type lectin-like"/>
    <property type="match status" value="1"/>
</dbReference>
<keyword evidence="4" id="KW-1185">Reference proteome</keyword>
<dbReference type="EC" id="2.7.11.1" evidence="3"/>
<feature type="domain" description="Sulfatase-modifying factor enzyme-like" evidence="2">
    <location>
        <begin position="67"/>
        <end position="314"/>
    </location>
</feature>
<evidence type="ECO:0000259" key="2">
    <source>
        <dbReference type="Pfam" id="PF03781"/>
    </source>
</evidence>
<dbReference type="KEGG" id="ccos:Pan44_23470"/>